<dbReference type="EMBL" id="AZDU01000051">
    <property type="protein sequence ID" value="KRL00345.1"/>
    <property type="molecule type" value="Genomic_DNA"/>
</dbReference>
<feature type="transmembrane region" description="Helical" evidence="1">
    <location>
        <begin position="330"/>
        <end position="350"/>
    </location>
</feature>
<sequence length="590" mass="66440">MTPENSSLSKLSQIEITKRRKLPIAIMLVVLAITYVFIPILFFLNDPDEAVSVKNYLAYFTNENAVISFVIGLIGVYFAASTFHYLHVPRQVDFYESQPITRKSRFNSLVLNNLVSFVVPYVIFVFLGLVITATTGVNLIANGQVWGSTLAYVVVFTAFYAITSLAMLVTGNTAIAMLGTIFFVTLEWIIMLVVNSFYSEFTFTGGSTAHTWTAFTNPWSQCFSSGSQPSYRGIAVNLLITLVYLLLAYYAYQHRKNELAGTAIIYEWIKRAVKVVVVLLASTIGAVMVYSMTNNSVIGGVLGAIIVGFLMAFILEIIFKFDIIAWKNHFAESAILVVLGIGVFLGLRYGGHQYDTWVPSEDQLASVALATSEGSYSNYYLGNKETDAESYAKVYMKLSASSQLLALAKKSAENTIVERNDYDSYHSGSEMLSFIYRLKNGKTRVRSYYVKRSDLKTYFEGVSQTAAFKKGFFPIYHDAAIQNNLDSVTFSYRNGEQTIQRQNGQLYQEFKQAYLTDLKQWDYNLASTKKPIGQVDVSWQQNGKKRKVSYPVYASYTKTVSFLKKNKLYSSKALSVNKQNPIEFYLNQDY</sequence>
<feature type="transmembrane region" description="Helical" evidence="1">
    <location>
        <begin position="109"/>
        <end position="133"/>
    </location>
</feature>
<dbReference type="eggNOG" id="COG1277">
    <property type="taxonomic scope" value="Bacteria"/>
</dbReference>
<dbReference type="RefSeq" id="WP_236697652.1">
    <property type="nucleotide sequence ID" value="NZ_AZDU01000051.1"/>
</dbReference>
<dbReference type="PATRIC" id="fig|1293597.4.peg.1552"/>
<feature type="domain" description="DUF6449" evidence="2">
    <location>
        <begin position="436"/>
        <end position="536"/>
    </location>
</feature>
<dbReference type="STRING" id="1293597.FC20_GL001456"/>
<evidence type="ECO:0000313" key="3">
    <source>
        <dbReference type="EMBL" id="KRL00345.1"/>
    </source>
</evidence>
<keyword evidence="1" id="KW-0472">Membrane</keyword>
<keyword evidence="4" id="KW-1185">Reference proteome</keyword>
<feature type="transmembrane region" description="Helical" evidence="1">
    <location>
        <begin position="21"/>
        <end position="45"/>
    </location>
</feature>
<proteinExistence type="predicted"/>
<gene>
    <name evidence="3" type="ORF">FC20_GL001456</name>
</gene>
<keyword evidence="1" id="KW-0812">Transmembrane</keyword>
<feature type="transmembrane region" description="Helical" evidence="1">
    <location>
        <begin position="175"/>
        <end position="198"/>
    </location>
</feature>
<dbReference type="Pfam" id="PF20047">
    <property type="entry name" value="DUF6449"/>
    <property type="match status" value="1"/>
</dbReference>
<accession>A0A0R1LY79</accession>
<feature type="transmembrane region" description="Helical" evidence="1">
    <location>
        <begin position="234"/>
        <end position="252"/>
    </location>
</feature>
<protein>
    <recommendedName>
        <fullName evidence="2">DUF6449 domain-containing protein</fullName>
    </recommendedName>
</protein>
<evidence type="ECO:0000259" key="2">
    <source>
        <dbReference type="Pfam" id="PF20047"/>
    </source>
</evidence>
<feature type="transmembrane region" description="Helical" evidence="1">
    <location>
        <begin position="297"/>
        <end position="318"/>
    </location>
</feature>
<comment type="caution">
    <text evidence="3">The sequence shown here is derived from an EMBL/GenBank/DDBJ whole genome shotgun (WGS) entry which is preliminary data.</text>
</comment>
<dbReference type="InterPro" id="IPR045611">
    <property type="entry name" value="DUF6449"/>
</dbReference>
<dbReference type="AlphaFoldDB" id="A0A0R1LY79"/>
<evidence type="ECO:0000256" key="1">
    <source>
        <dbReference type="SAM" id="Phobius"/>
    </source>
</evidence>
<dbReference type="Proteomes" id="UP000051074">
    <property type="component" value="Unassembled WGS sequence"/>
</dbReference>
<feature type="transmembrane region" description="Helical" evidence="1">
    <location>
        <begin position="145"/>
        <end position="168"/>
    </location>
</feature>
<evidence type="ECO:0000313" key="4">
    <source>
        <dbReference type="Proteomes" id="UP000051074"/>
    </source>
</evidence>
<keyword evidence="1" id="KW-1133">Transmembrane helix</keyword>
<organism evidence="3 4">
    <name type="scientific">Lactobacillus equicursoris DSM 19284 = JCM 14600 = CIP 110162</name>
    <dbReference type="NCBI Taxonomy" id="1293597"/>
    <lineage>
        <taxon>Bacteria</taxon>
        <taxon>Bacillati</taxon>
        <taxon>Bacillota</taxon>
        <taxon>Bacilli</taxon>
        <taxon>Lactobacillales</taxon>
        <taxon>Lactobacillaceae</taxon>
        <taxon>Lactobacillus</taxon>
    </lineage>
</organism>
<name>A0A0R1LY79_9LACO</name>
<feature type="transmembrane region" description="Helical" evidence="1">
    <location>
        <begin position="272"/>
        <end position="291"/>
    </location>
</feature>
<reference evidence="3 4" key="1">
    <citation type="journal article" date="2015" name="Genome Announc.">
        <title>Expanding the biotechnology potential of lactobacilli through comparative genomics of 213 strains and associated genera.</title>
        <authorList>
            <person name="Sun Z."/>
            <person name="Harris H.M."/>
            <person name="McCann A."/>
            <person name="Guo C."/>
            <person name="Argimon S."/>
            <person name="Zhang W."/>
            <person name="Yang X."/>
            <person name="Jeffery I.B."/>
            <person name="Cooney J.C."/>
            <person name="Kagawa T.F."/>
            <person name="Liu W."/>
            <person name="Song Y."/>
            <person name="Salvetti E."/>
            <person name="Wrobel A."/>
            <person name="Rasinkangas P."/>
            <person name="Parkhill J."/>
            <person name="Rea M.C."/>
            <person name="O'Sullivan O."/>
            <person name="Ritari J."/>
            <person name="Douillard F.P."/>
            <person name="Paul Ross R."/>
            <person name="Yang R."/>
            <person name="Briner A.E."/>
            <person name="Felis G.E."/>
            <person name="de Vos W.M."/>
            <person name="Barrangou R."/>
            <person name="Klaenhammer T.R."/>
            <person name="Caufield P.W."/>
            <person name="Cui Y."/>
            <person name="Zhang H."/>
            <person name="O'Toole P.W."/>
        </authorList>
    </citation>
    <scope>NUCLEOTIDE SEQUENCE [LARGE SCALE GENOMIC DNA]</scope>
    <source>
        <strain evidence="3 4">DSM 19284</strain>
    </source>
</reference>
<feature type="transmembrane region" description="Helical" evidence="1">
    <location>
        <begin position="65"/>
        <end position="88"/>
    </location>
</feature>